<dbReference type="EMBL" id="JAJTWT010000021">
    <property type="protein sequence ID" value="MCE4540681.1"/>
    <property type="molecule type" value="Genomic_DNA"/>
</dbReference>
<dbReference type="PROSITE" id="PS51898">
    <property type="entry name" value="TYR_RECOMBINASE"/>
    <property type="match status" value="1"/>
</dbReference>
<name>A0ABS8XQ21_9BURK</name>
<feature type="region of interest" description="Disordered" evidence="5">
    <location>
        <begin position="112"/>
        <end position="139"/>
    </location>
</feature>
<dbReference type="SUPFAM" id="SSF56349">
    <property type="entry name" value="DNA breaking-rejoining enzymes"/>
    <property type="match status" value="1"/>
</dbReference>
<dbReference type="Pfam" id="PF00589">
    <property type="entry name" value="Phage_integrase"/>
    <property type="match status" value="1"/>
</dbReference>
<dbReference type="CDD" id="cd00397">
    <property type="entry name" value="DNA_BRE_C"/>
    <property type="match status" value="1"/>
</dbReference>
<evidence type="ECO:0000256" key="3">
    <source>
        <dbReference type="ARBA" id="ARBA00023125"/>
    </source>
</evidence>
<dbReference type="InterPro" id="IPR002104">
    <property type="entry name" value="Integrase_catalytic"/>
</dbReference>
<dbReference type="Proteomes" id="UP001201463">
    <property type="component" value="Unassembled WGS sequence"/>
</dbReference>
<dbReference type="RefSeq" id="WP_233395324.1">
    <property type="nucleotide sequence ID" value="NZ_JAJTWT010000021.1"/>
</dbReference>
<accession>A0ABS8XQ21</accession>
<keyword evidence="2" id="KW-0229">DNA integration</keyword>
<keyword evidence="4" id="KW-0233">DNA recombination</keyword>
<dbReference type="InterPro" id="IPR013762">
    <property type="entry name" value="Integrase-like_cat_sf"/>
</dbReference>
<sequence length="426" mass="48890">MVRKQENPYLIRKVVLASGERFPVLLERATGLPLYKPTLYALTRLRTKNRASETIGQCSLAIIVLMRFLNDHRIDLDERMASGRLFTLSEIETLVRYCRTLVCDLEQLKPKPPPTRASKVSSLERARMRKRGRATTRELTTGSAGTRGLYIANYLQWLVELRATDAIVKPHPELAAAAALSIGALREHLPSKHGHSTSNRKGFTKATRERILEVVSPSSQENPWPERHCKYRNELIVKWLLHLGIRRGEFLGIRISDVDFQRNEVTIHRRADDVEYPKADEPNTKTYARLLPLSDEMASLARNYILKHRSQIKGARKHKYLLVASNTGDPLGKSAFAKIFIGIKKKLNSEAKVHAHLFRHTWNDDFSEQMDREKIPEDRERKVRSVLMGWSPTSGTAATYTKRHVEKKAREASLAMQRKYVKEKKQ</sequence>
<evidence type="ECO:0000256" key="1">
    <source>
        <dbReference type="ARBA" id="ARBA00008857"/>
    </source>
</evidence>
<protein>
    <submittedName>
        <fullName evidence="7">Site-specific integrase</fullName>
    </submittedName>
</protein>
<evidence type="ECO:0000256" key="2">
    <source>
        <dbReference type="ARBA" id="ARBA00022908"/>
    </source>
</evidence>
<comment type="similarity">
    <text evidence="1">Belongs to the 'phage' integrase family.</text>
</comment>
<evidence type="ECO:0000313" key="8">
    <source>
        <dbReference type="Proteomes" id="UP001201463"/>
    </source>
</evidence>
<evidence type="ECO:0000313" key="7">
    <source>
        <dbReference type="EMBL" id="MCE4540681.1"/>
    </source>
</evidence>
<feature type="domain" description="Tyr recombinase" evidence="6">
    <location>
        <begin position="198"/>
        <end position="416"/>
    </location>
</feature>
<reference evidence="7 8" key="1">
    <citation type="submission" date="2021-12" db="EMBL/GenBank/DDBJ databases">
        <title>Genome seq of p7.</title>
        <authorList>
            <person name="Seo T."/>
        </authorList>
    </citation>
    <scope>NUCLEOTIDE SEQUENCE [LARGE SCALE GENOMIC DNA]</scope>
    <source>
        <strain evidence="7 8">P7</strain>
    </source>
</reference>
<comment type="caution">
    <text evidence="7">The sequence shown here is derived from an EMBL/GenBank/DDBJ whole genome shotgun (WGS) entry which is preliminary data.</text>
</comment>
<evidence type="ECO:0000259" key="6">
    <source>
        <dbReference type="PROSITE" id="PS51898"/>
    </source>
</evidence>
<gene>
    <name evidence="7" type="ORF">LXT12_25950</name>
</gene>
<dbReference type="PANTHER" id="PTHR30349:SF41">
    <property type="entry name" value="INTEGRASE_RECOMBINASE PROTEIN MJ0367-RELATED"/>
    <property type="match status" value="1"/>
</dbReference>
<keyword evidence="8" id="KW-1185">Reference proteome</keyword>
<organism evidence="7 8">
    <name type="scientific">Pelomonas caseinilytica</name>
    <dbReference type="NCBI Taxonomy" id="2906763"/>
    <lineage>
        <taxon>Bacteria</taxon>
        <taxon>Pseudomonadati</taxon>
        <taxon>Pseudomonadota</taxon>
        <taxon>Betaproteobacteria</taxon>
        <taxon>Burkholderiales</taxon>
        <taxon>Sphaerotilaceae</taxon>
        <taxon>Roseateles</taxon>
    </lineage>
</organism>
<dbReference type="PANTHER" id="PTHR30349">
    <property type="entry name" value="PHAGE INTEGRASE-RELATED"/>
    <property type="match status" value="1"/>
</dbReference>
<evidence type="ECO:0000256" key="4">
    <source>
        <dbReference type="ARBA" id="ARBA00023172"/>
    </source>
</evidence>
<evidence type="ECO:0000256" key="5">
    <source>
        <dbReference type="SAM" id="MobiDB-lite"/>
    </source>
</evidence>
<proteinExistence type="inferred from homology"/>
<keyword evidence="3" id="KW-0238">DNA-binding</keyword>
<dbReference type="InterPro" id="IPR050090">
    <property type="entry name" value="Tyrosine_recombinase_XerCD"/>
</dbReference>
<dbReference type="Gene3D" id="1.10.443.10">
    <property type="entry name" value="Intergrase catalytic core"/>
    <property type="match status" value="1"/>
</dbReference>
<dbReference type="InterPro" id="IPR011010">
    <property type="entry name" value="DNA_brk_join_enz"/>
</dbReference>